<dbReference type="RefSeq" id="XP_045099609.1">
    <property type="nucleotide sequence ID" value="XM_045243025.1"/>
</dbReference>
<accession>B6IJG8</accession>
<dbReference type="InParanoid" id="B6IJG8"/>
<evidence type="ECO:0000313" key="2">
    <source>
        <dbReference type="Proteomes" id="UP000008549"/>
    </source>
</evidence>
<reference evidence="1 2" key="2">
    <citation type="journal article" date="2011" name="PLoS Genet.">
        <title>Caenorhabditis briggsae recombinant inbred line genotypes reveal inter-strain incompatibility and the evolution of recombination.</title>
        <authorList>
            <person name="Ross J.A."/>
            <person name="Koboldt D.C."/>
            <person name="Staisch J.E."/>
            <person name="Chamberlin H.M."/>
            <person name="Gupta B.P."/>
            <person name="Miller R.D."/>
            <person name="Baird S.E."/>
            <person name="Haag E.S."/>
        </authorList>
    </citation>
    <scope>NUCLEOTIDE SEQUENCE [LARGE SCALE GENOMIC DNA]</scope>
    <source>
        <strain evidence="1 2">AF16</strain>
    </source>
</reference>
<reference evidence="1 2" key="1">
    <citation type="journal article" date="2003" name="PLoS Biol.">
        <title>The genome sequence of Caenorhabditis briggsae: a platform for comparative genomics.</title>
        <authorList>
            <person name="Stein L.D."/>
            <person name="Bao Z."/>
            <person name="Blasiar D."/>
            <person name="Blumenthal T."/>
            <person name="Brent M.R."/>
            <person name="Chen N."/>
            <person name="Chinwalla A."/>
            <person name="Clarke L."/>
            <person name="Clee C."/>
            <person name="Coghlan A."/>
            <person name="Coulson A."/>
            <person name="D'Eustachio P."/>
            <person name="Fitch D.H."/>
            <person name="Fulton L.A."/>
            <person name="Fulton R.E."/>
            <person name="Griffiths-Jones S."/>
            <person name="Harris T.W."/>
            <person name="Hillier L.W."/>
            <person name="Kamath R."/>
            <person name="Kuwabara P.E."/>
            <person name="Mardis E.R."/>
            <person name="Marra M.A."/>
            <person name="Miner T.L."/>
            <person name="Minx P."/>
            <person name="Mullikin J.C."/>
            <person name="Plumb R.W."/>
            <person name="Rogers J."/>
            <person name="Schein J.E."/>
            <person name="Sohrmann M."/>
            <person name="Spieth J."/>
            <person name="Stajich J.E."/>
            <person name="Wei C."/>
            <person name="Willey D."/>
            <person name="Wilson R.K."/>
            <person name="Durbin R."/>
            <person name="Waterston R.H."/>
        </authorList>
    </citation>
    <scope>NUCLEOTIDE SEQUENCE [LARGE SCALE GENOMIC DNA]</scope>
    <source>
        <strain evidence="1 2">AF16</strain>
    </source>
</reference>
<dbReference type="Proteomes" id="UP000008549">
    <property type="component" value="Unassembled WGS sequence"/>
</dbReference>
<gene>
    <name evidence="1" type="ORF">CBG25210</name>
    <name evidence="1" type="ORF">CBG_25210</name>
</gene>
<dbReference type="AlphaFoldDB" id="B6IJG8"/>
<dbReference type="CTD" id="68916706"/>
<evidence type="ECO:0000313" key="1">
    <source>
        <dbReference type="EMBL" id="CAS00048.1"/>
    </source>
</evidence>
<dbReference type="KEGG" id="cbr:CBG_25210"/>
<proteinExistence type="predicted"/>
<dbReference type="HOGENOM" id="CLU_3421467_0_0_1"/>
<sequence>MDSLGKFKCHQSTDRRFMSTELKI</sequence>
<name>B6IJG8_CAEBR</name>
<protein>
    <submittedName>
        <fullName evidence="1">Protein CBG25210</fullName>
    </submittedName>
</protein>
<dbReference type="EMBL" id="HE600904">
    <property type="protein sequence ID" value="CAS00048.1"/>
    <property type="molecule type" value="Genomic_DNA"/>
</dbReference>
<keyword evidence="2" id="KW-1185">Reference proteome</keyword>
<dbReference type="GeneID" id="68916706"/>
<organism evidence="1 2">
    <name type="scientific">Caenorhabditis briggsae</name>
    <dbReference type="NCBI Taxonomy" id="6238"/>
    <lineage>
        <taxon>Eukaryota</taxon>
        <taxon>Metazoa</taxon>
        <taxon>Ecdysozoa</taxon>
        <taxon>Nematoda</taxon>
        <taxon>Chromadorea</taxon>
        <taxon>Rhabditida</taxon>
        <taxon>Rhabditina</taxon>
        <taxon>Rhabditomorpha</taxon>
        <taxon>Rhabditoidea</taxon>
        <taxon>Rhabditidae</taxon>
        <taxon>Peloderinae</taxon>
        <taxon>Caenorhabditis</taxon>
    </lineage>
</organism>